<feature type="transmembrane region" description="Helical" evidence="1">
    <location>
        <begin position="30"/>
        <end position="47"/>
    </location>
</feature>
<keyword evidence="1" id="KW-0812">Transmembrane</keyword>
<reference evidence="3" key="1">
    <citation type="journal article" date="2019" name="Int. J. Syst. Evol. Microbiol.">
        <title>The Global Catalogue of Microorganisms (GCM) 10K type strain sequencing project: providing services to taxonomists for standard genome sequencing and annotation.</title>
        <authorList>
            <consortium name="The Broad Institute Genomics Platform"/>
            <consortium name="The Broad Institute Genome Sequencing Center for Infectious Disease"/>
            <person name="Wu L."/>
            <person name="Ma J."/>
        </authorList>
    </citation>
    <scope>NUCLEOTIDE SEQUENCE [LARGE SCALE GENOMIC DNA]</scope>
    <source>
        <strain evidence="3">JCM 13002</strain>
    </source>
</reference>
<protein>
    <recommendedName>
        <fullName evidence="4">DUF3188 domain-containing protein</fullName>
    </recommendedName>
</protein>
<keyword evidence="1" id="KW-0472">Membrane</keyword>
<comment type="caution">
    <text evidence="2">The sequence shown here is derived from an EMBL/GenBank/DDBJ whole genome shotgun (WGS) entry which is preliminary data.</text>
</comment>
<sequence length="55" mass="5442">MNGHFSLEAIVLLLLGGVVTYVAYLHPGVGVALLVGVGVVGLVAVLLKNNGNGGS</sequence>
<dbReference type="Proteomes" id="UP001499987">
    <property type="component" value="Unassembled WGS sequence"/>
</dbReference>
<evidence type="ECO:0008006" key="4">
    <source>
        <dbReference type="Google" id="ProtNLM"/>
    </source>
</evidence>
<organism evidence="2 3">
    <name type="scientific">Kitasatospora arboriphila</name>
    <dbReference type="NCBI Taxonomy" id="258052"/>
    <lineage>
        <taxon>Bacteria</taxon>
        <taxon>Bacillati</taxon>
        <taxon>Actinomycetota</taxon>
        <taxon>Actinomycetes</taxon>
        <taxon>Kitasatosporales</taxon>
        <taxon>Streptomycetaceae</taxon>
        <taxon>Kitasatospora</taxon>
    </lineage>
</organism>
<feature type="transmembrane region" description="Helical" evidence="1">
    <location>
        <begin position="7"/>
        <end position="24"/>
    </location>
</feature>
<gene>
    <name evidence="2" type="ORF">GCM10009663_57310</name>
</gene>
<dbReference type="RefSeq" id="WP_344626595.1">
    <property type="nucleotide sequence ID" value="NZ_BAAALD010000072.1"/>
</dbReference>
<name>A0ABP4EK54_9ACTN</name>
<keyword evidence="1" id="KW-1133">Transmembrane helix</keyword>
<evidence type="ECO:0000256" key="1">
    <source>
        <dbReference type="SAM" id="Phobius"/>
    </source>
</evidence>
<proteinExistence type="predicted"/>
<accession>A0ABP4EK54</accession>
<dbReference type="EMBL" id="BAAALD010000072">
    <property type="protein sequence ID" value="GAA1108004.1"/>
    <property type="molecule type" value="Genomic_DNA"/>
</dbReference>
<evidence type="ECO:0000313" key="2">
    <source>
        <dbReference type="EMBL" id="GAA1108004.1"/>
    </source>
</evidence>
<evidence type="ECO:0000313" key="3">
    <source>
        <dbReference type="Proteomes" id="UP001499987"/>
    </source>
</evidence>
<keyword evidence="3" id="KW-1185">Reference proteome</keyword>